<sequence>MAMDTMAVELPDLGRVQPPAEETPEEKLTPTLKVRCSFAVRSRSQIIVFRNRSRGHHHRVGGNVLPGTECELSVRA</sequence>
<proteinExistence type="predicted"/>
<protein>
    <submittedName>
        <fullName evidence="2">Uncharacterized protein</fullName>
    </submittedName>
</protein>
<dbReference type="EMBL" id="BGZK01000311">
    <property type="protein sequence ID" value="GBP35890.1"/>
    <property type="molecule type" value="Genomic_DNA"/>
</dbReference>
<name>A0A4C1VBI5_EUMVA</name>
<keyword evidence="3" id="KW-1185">Reference proteome</keyword>
<evidence type="ECO:0000256" key="1">
    <source>
        <dbReference type="SAM" id="MobiDB-lite"/>
    </source>
</evidence>
<evidence type="ECO:0000313" key="2">
    <source>
        <dbReference type="EMBL" id="GBP35890.1"/>
    </source>
</evidence>
<dbReference type="Proteomes" id="UP000299102">
    <property type="component" value="Unassembled WGS sequence"/>
</dbReference>
<organism evidence="2 3">
    <name type="scientific">Eumeta variegata</name>
    <name type="common">Bagworm moth</name>
    <name type="synonym">Eumeta japonica</name>
    <dbReference type="NCBI Taxonomy" id="151549"/>
    <lineage>
        <taxon>Eukaryota</taxon>
        <taxon>Metazoa</taxon>
        <taxon>Ecdysozoa</taxon>
        <taxon>Arthropoda</taxon>
        <taxon>Hexapoda</taxon>
        <taxon>Insecta</taxon>
        <taxon>Pterygota</taxon>
        <taxon>Neoptera</taxon>
        <taxon>Endopterygota</taxon>
        <taxon>Lepidoptera</taxon>
        <taxon>Glossata</taxon>
        <taxon>Ditrysia</taxon>
        <taxon>Tineoidea</taxon>
        <taxon>Psychidae</taxon>
        <taxon>Oiketicinae</taxon>
        <taxon>Eumeta</taxon>
    </lineage>
</organism>
<reference evidence="2 3" key="1">
    <citation type="journal article" date="2019" name="Commun. Biol.">
        <title>The bagworm genome reveals a unique fibroin gene that provides high tensile strength.</title>
        <authorList>
            <person name="Kono N."/>
            <person name="Nakamura H."/>
            <person name="Ohtoshi R."/>
            <person name="Tomita M."/>
            <person name="Numata K."/>
            <person name="Arakawa K."/>
        </authorList>
    </citation>
    <scope>NUCLEOTIDE SEQUENCE [LARGE SCALE GENOMIC DNA]</scope>
</reference>
<gene>
    <name evidence="2" type="ORF">EVAR_23139_1</name>
</gene>
<evidence type="ECO:0000313" key="3">
    <source>
        <dbReference type="Proteomes" id="UP000299102"/>
    </source>
</evidence>
<accession>A0A4C1VBI5</accession>
<dbReference type="AlphaFoldDB" id="A0A4C1VBI5"/>
<feature type="region of interest" description="Disordered" evidence="1">
    <location>
        <begin position="1"/>
        <end position="28"/>
    </location>
</feature>
<comment type="caution">
    <text evidence="2">The sequence shown here is derived from an EMBL/GenBank/DDBJ whole genome shotgun (WGS) entry which is preliminary data.</text>
</comment>